<name>A0A9N9SMH7_DIABA</name>
<evidence type="ECO:0000313" key="1">
    <source>
        <dbReference type="EMBL" id="CAG9827717.1"/>
    </source>
</evidence>
<sequence length="220" mass="25982">MYKTIIRPAVTYGSETWTLRKKEINKLLVWERKILRIIYGPCRDSVTNKSRSRYNNEIETLFGKGNIVRYIKTNRLRWAGHVVRSDDDRLISNVFWERPDGRRSTGRPRKRWKDAVREDLEKMEVRPWEIIAQDRNQWKAIVLLNLTTIWAHLLDVNDDLLRTLIIKADNEKKSSNKNNFFHYNDGNRFGPPIIPPIAAYPVMPGVQCTIEFGQRVCPPY</sequence>
<gene>
    <name evidence="1" type="ORF">DIABBA_LOCUS1697</name>
</gene>
<evidence type="ECO:0008006" key="3">
    <source>
        <dbReference type="Google" id="ProtNLM"/>
    </source>
</evidence>
<dbReference type="Proteomes" id="UP001153709">
    <property type="component" value="Chromosome 1"/>
</dbReference>
<dbReference type="AlphaFoldDB" id="A0A9N9SMH7"/>
<keyword evidence="2" id="KW-1185">Reference proteome</keyword>
<proteinExistence type="predicted"/>
<reference evidence="1" key="1">
    <citation type="submission" date="2022-01" db="EMBL/GenBank/DDBJ databases">
        <authorList>
            <person name="King R."/>
        </authorList>
    </citation>
    <scope>NUCLEOTIDE SEQUENCE</scope>
</reference>
<dbReference type="OrthoDB" id="6699052at2759"/>
<organism evidence="1 2">
    <name type="scientific">Diabrotica balteata</name>
    <name type="common">Banded cucumber beetle</name>
    <dbReference type="NCBI Taxonomy" id="107213"/>
    <lineage>
        <taxon>Eukaryota</taxon>
        <taxon>Metazoa</taxon>
        <taxon>Ecdysozoa</taxon>
        <taxon>Arthropoda</taxon>
        <taxon>Hexapoda</taxon>
        <taxon>Insecta</taxon>
        <taxon>Pterygota</taxon>
        <taxon>Neoptera</taxon>
        <taxon>Endopterygota</taxon>
        <taxon>Coleoptera</taxon>
        <taxon>Polyphaga</taxon>
        <taxon>Cucujiformia</taxon>
        <taxon>Chrysomeloidea</taxon>
        <taxon>Chrysomelidae</taxon>
        <taxon>Galerucinae</taxon>
        <taxon>Diabroticina</taxon>
        <taxon>Diabroticites</taxon>
        <taxon>Diabrotica</taxon>
    </lineage>
</organism>
<accession>A0A9N9SMH7</accession>
<dbReference type="PANTHER" id="PTHR47027:SF20">
    <property type="entry name" value="REVERSE TRANSCRIPTASE-LIKE PROTEIN WITH RNA-DIRECTED DNA POLYMERASE DOMAIN"/>
    <property type="match status" value="1"/>
</dbReference>
<dbReference type="PANTHER" id="PTHR47027">
    <property type="entry name" value="REVERSE TRANSCRIPTASE DOMAIN-CONTAINING PROTEIN"/>
    <property type="match status" value="1"/>
</dbReference>
<dbReference type="EMBL" id="OU898276">
    <property type="protein sequence ID" value="CAG9827717.1"/>
    <property type="molecule type" value="Genomic_DNA"/>
</dbReference>
<evidence type="ECO:0000313" key="2">
    <source>
        <dbReference type="Proteomes" id="UP001153709"/>
    </source>
</evidence>
<protein>
    <recommendedName>
        <fullName evidence="3">Endonuclease-reverse transcriptase</fullName>
    </recommendedName>
</protein>